<dbReference type="InterPro" id="IPR002925">
    <property type="entry name" value="Dienelactn_hydro"/>
</dbReference>
<evidence type="ECO:0000256" key="1">
    <source>
        <dbReference type="SAM" id="SignalP"/>
    </source>
</evidence>
<keyword evidence="1" id="KW-0732">Signal</keyword>
<dbReference type="PROSITE" id="PS51257">
    <property type="entry name" value="PROKAR_LIPOPROTEIN"/>
    <property type="match status" value="1"/>
</dbReference>
<evidence type="ECO:0000313" key="3">
    <source>
        <dbReference type="EMBL" id="CAG6398035.1"/>
    </source>
</evidence>
<protein>
    <recommendedName>
        <fullName evidence="2">Dienelactone hydrolase domain-containing protein</fullName>
    </recommendedName>
</protein>
<gene>
    <name evidence="3" type="ORF">SCOCK_620022</name>
</gene>
<feature type="signal peptide" evidence="1">
    <location>
        <begin position="1"/>
        <end position="31"/>
    </location>
</feature>
<dbReference type="SUPFAM" id="SSF53474">
    <property type="entry name" value="alpha/beta-Hydrolases"/>
    <property type="match status" value="1"/>
</dbReference>
<dbReference type="Proteomes" id="UP001152519">
    <property type="component" value="Unassembled WGS sequence"/>
</dbReference>
<sequence length="255" mass="25563">MLTADRSFVRTLAPLRAAGASALAVSLLLLAGCGGSSDGADAASAPSASVNDFGCLSPEQANAGYVTFPSSENQDVEAYAAGKGGTALILAHQADGDVCQWVPDADELAADGYRVIAVDSAGSEVAEITAAVTYARARGAHKVLLIGASKGGTAVLASAGSITPPVDAVVSLSAPADYSGMDAAGTVPNLAMPVFYMAAEGDTDFAASTRDLSKATTKAAENRLSIVDGPNHGVSMLDDAANFAKVKAFVRKYGS</sequence>
<reference evidence="3" key="1">
    <citation type="submission" date="2021-05" db="EMBL/GenBank/DDBJ databases">
        <authorList>
            <person name="Arsene-Ploetze F."/>
        </authorList>
    </citation>
    <scope>NUCLEOTIDE SEQUENCE</scope>
    <source>
        <strain evidence="3">DSM 42138</strain>
    </source>
</reference>
<accession>A0A9W4GWT0</accession>
<feature type="domain" description="Dienelactone hydrolase" evidence="2">
    <location>
        <begin position="124"/>
        <end position="233"/>
    </location>
</feature>
<dbReference type="Gene3D" id="3.40.50.1820">
    <property type="entry name" value="alpha/beta hydrolase"/>
    <property type="match status" value="1"/>
</dbReference>
<comment type="caution">
    <text evidence="3">The sequence shown here is derived from an EMBL/GenBank/DDBJ whole genome shotgun (WGS) entry which is preliminary data.</text>
</comment>
<proteinExistence type="predicted"/>
<dbReference type="Pfam" id="PF01738">
    <property type="entry name" value="DLH"/>
    <property type="match status" value="1"/>
</dbReference>
<evidence type="ECO:0000259" key="2">
    <source>
        <dbReference type="Pfam" id="PF01738"/>
    </source>
</evidence>
<name>A0A9W4GWT0_9ACTN</name>
<keyword evidence="4" id="KW-1185">Reference proteome</keyword>
<dbReference type="InterPro" id="IPR029058">
    <property type="entry name" value="AB_hydrolase_fold"/>
</dbReference>
<dbReference type="AlphaFoldDB" id="A0A9W4GWT0"/>
<feature type="chain" id="PRO_5040745133" description="Dienelactone hydrolase domain-containing protein" evidence="1">
    <location>
        <begin position="32"/>
        <end position="255"/>
    </location>
</feature>
<dbReference type="GO" id="GO:0016787">
    <property type="term" value="F:hydrolase activity"/>
    <property type="evidence" value="ECO:0007669"/>
    <property type="project" value="InterPro"/>
</dbReference>
<organism evidence="3 4">
    <name type="scientific">Actinacidiphila cocklensis</name>
    <dbReference type="NCBI Taxonomy" id="887465"/>
    <lineage>
        <taxon>Bacteria</taxon>
        <taxon>Bacillati</taxon>
        <taxon>Actinomycetota</taxon>
        <taxon>Actinomycetes</taxon>
        <taxon>Kitasatosporales</taxon>
        <taxon>Streptomycetaceae</taxon>
        <taxon>Actinacidiphila</taxon>
    </lineage>
</organism>
<dbReference type="EMBL" id="CAJSLV010000095">
    <property type="protein sequence ID" value="CAG6398035.1"/>
    <property type="molecule type" value="Genomic_DNA"/>
</dbReference>
<dbReference type="RefSeq" id="WP_251498995.1">
    <property type="nucleotide sequence ID" value="NZ_CAJSLV010000095.1"/>
</dbReference>
<evidence type="ECO:0000313" key="4">
    <source>
        <dbReference type="Proteomes" id="UP001152519"/>
    </source>
</evidence>